<evidence type="ECO:0000313" key="4">
    <source>
        <dbReference type="Proteomes" id="UP001305779"/>
    </source>
</evidence>
<keyword evidence="4" id="KW-1185">Reference proteome</keyword>
<name>A0ABR0EBB5_ZASCE</name>
<gene>
    <name evidence="3" type="ORF">PRZ48_009299</name>
</gene>
<evidence type="ECO:0000259" key="2">
    <source>
        <dbReference type="PROSITE" id="PS50097"/>
    </source>
</evidence>
<dbReference type="Gene3D" id="3.30.710.10">
    <property type="entry name" value="Potassium Channel Kv1.1, Chain A"/>
    <property type="match status" value="1"/>
</dbReference>
<evidence type="ECO:0000256" key="1">
    <source>
        <dbReference type="SAM" id="MobiDB-lite"/>
    </source>
</evidence>
<accession>A0ABR0EBB5</accession>
<evidence type="ECO:0000313" key="3">
    <source>
        <dbReference type="EMBL" id="KAK4498789.1"/>
    </source>
</evidence>
<feature type="region of interest" description="Disordered" evidence="1">
    <location>
        <begin position="242"/>
        <end position="275"/>
    </location>
</feature>
<feature type="domain" description="BTB" evidence="2">
    <location>
        <begin position="23"/>
        <end position="115"/>
    </location>
</feature>
<sequence>MDRRLSADTRPAYKTLQKETALRDFTIASQSGKEWKVHKLVLHMHSDVLYRMATSEDFIVSRSSPPWPELARLVSIPDSKIQECQTGRAVLKDVGDDCIDALVGYLYSLTVTLQLPPSRRGIPENGPGGQLTIKDCLAFYGGVWTLADMYNIPGLKGAMSKDFDRWLELRAVDLRFVENLLEVVMEGVALDVLEAQLMGFLARLWGTRNHRHSVEKVIALLEKYPDVAMEVLKVVVRRNGFEDPPSRERDTSQVYLVDAMSPGERPAVLPRPRPT</sequence>
<feature type="compositionally biased region" description="Basic and acidic residues" evidence="1">
    <location>
        <begin position="242"/>
        <end position="251"/>
    </location>
</feature>
<dbReference type="SUPFAM" id="SSF54695">
    <property type="entry name" value="POZ domain"/>
    <property type="match status" value="1"/>
</dbReference>
<comment type="caution">
    <text evidence="3">The sequence shown here is derived from an EMBL/GenBank/DDBJ whole genome shotgun (WGS) entry which is preliminary data.</text>
</comment>
<dbReference type="CDD" id="cd18186">
    <property type="entry name" value="BTB_POZ_ZBTB_KLHL-like"/>
    <property type="match status" value="1"/>
</dbReference>
<organism evidence="3 4">
    <name type="scientific">Zasmidium cellare</name>
    <name type="common">Wine cellar mold</name>
    <name type="synonym">Racodium cellare</name>
    <dbReference type="NCBI Taxonomy" id="395010"/>
    <lineage>
        <taxon>Eukaryota</taxon>
        <taxon>Fungi</taxon>
        <taxon>Dikarya</taxon>
        <taxon>Ascomycota</taxon>
        <taxon>Pezizomycotina</taxon>
        <taxon>Dothideomycetes</taxon>
        <taxon>Dothideomycetidae</taxon>
        <taxon>Mycosphaerellales</taxon>
        <taxon>Mycosphaerellaceae</taxon>
        <taxon>Zasmidium</taxon>
    </lineage>
</organism>
<protein>
    <recommendedName>
        <fullName evidence="2">BTB domain-containing protein</fullName>
    </recommendedName>
</protein>
<dbReference type="EMBL" id="JAXOVC010000007">
    <property type="protein sequence ID" value="KAK4498789.1"/>
    <property type="molecule type" value="Genomic_DNA"/>
</dbReference>
<dbReference type="Proteomes" id="UP001305779">
    <property type="component" value="Unassembled WGS sequence"/>
</dbReference>
<proteinExistence type="predicted"/>
<dbReference type="InterPro" id="IPR011333">
    <property type="entry name" value="SKP1/BTB/POZ_sf"/>
</dbReference>
<dbReference type="PROSITE" id="PS50097">
    <property type="entry name" value="BTB"/>
    <property type="match status" value="1"/>
</dbReference>
<reference evidence="3 4" key="1">
    <citation type="journal article" date="2023" name="G3 (Bethesda)">
        <title>A chromosome-level genome assembly of Zasmidium syzygii isolated from banana leaves.</title>
        <authorList>
            <person name="van Westerhoven A.C."/>
            <person name="Mehrabi R."/>
            <person name="Talebi R."/>
            <person name="Steentjes M.B.F."/>
            <person name="Corcolon B."/>
            <person name="Chong P.A."/>
            <person name="Kema G.H.J."/>
            <person name="Seidl M.F."/>
        </authorList>
    </citation>
    <scope>NUCLEOTIDE SEQUENCE [LARGE SCALE GENOMIC DNA]</scope>
    <source>
        <strain evidence="3 4">P124</strain>
    </source>
</reference>
<dbReference type="InterPro" id="IPR000210">
    <property type="entry name" value="BTB/POZ_dom"/>
</dbReference>
<dbReference type="Pfam" id="PF00651">
    <property type="entry name" value="BTB"/>
    <property type="match status" value="1"/>
</dbReference>